<evidence type="ECO:0000256" key="2">
    <source>
        <dbReference type="ARBA" id="ARBA00023125"/>
    </source>
</evidence>
<sequence length="144" mass="15687">MMMLDATDRALIALLQENARIGHAEAARRLKLSRTTVQARVESLERRGIIAGYTLRLADEVRSRMVRAHVTIVVAPKASAGVVAGLQRMPELRALHSVAGFFDLLAVVEAEDVPSLDAAIDKIGALEGVERTQSSIILSTKFER</sequence>
<name>A0A7W6IBS7_9HYPH</name>
<comment type="caution">
    <text evidence="5">The sequence shown here is derived from an EMBL/GenBank/DDBJ whole genome shotgun (WGS) entry which is preliminary data.</text>
</comment>
<dbReference type="Proteomes" id="UP000519439">
    <property type="component" value="Unassembled WGS sequence"/>
</dbReference>
<proteinExistence type="predicted"/>
<dbReference type="SUPFAM" id="SSF46785">
    <property type="entry name" value="Winged helix' DNA-binding domain"/>
    <property type="match status" value="1"/>
</dbReference>
<dbReference type="AlphaFoldDB" id="A0A7W6IBS7"/>
<dbReference type="GO" id="GO:0043565">
    <property type="term" value="F:sequence-specific DNA binding"/>
    <property type="evidence" value="ECO:0007669"/>
    <property type="project" value="InterPro"/>
</dbReference>
<dbReference type="PRINTS" id="PR00033">
    <property type="entry name" value="HTHASNC"/>
</dbReference>
<evidence type="ECO:0000313" key="6">
    <source>
        <dbReference type="Proteomes" id="UP000519439"/>
    </source>
</evidence>
<organism evidence="5 6">
    <name type="scientific">Microvirga flocculans</name>
    <dbReference type="NCBI Taxonomy" id="217168"/>
    <lineage>
        <taxon>Bacteria</taxon>
        <taxon>Pseudomonadati</taxon>
        <taxon>Pseudomonadota</taxon>
        <taxon>Alphaproteobacteria</taxon>
        <taxon>Hyphomicrobiales</taxon>
        <taxon>Methylobacteriaceae</taxon>
        <taxon>Microvirga</taxon>
    </lineage>
</organism>
<dbReference type="Gene3D" id="3.30.70.920">
    <property type="match status" value="1"/>
</dbReference>
<dbReference type="InterPro" id="IPR019887">
    <property type="entry name" value="Tscrpt_reg_AsnC/Lrp_C"/>
</dbReference>
<evidence type="ECO:0000259" key="4">
    <source>
        <dbReference type="PROSITE" id="PS50956"/>
    </source>
</evidence>
<dbReference type="InterPro" id="IPR036390">
    <property type="entry name" value="WH_DNA-bd_sf"/>
</dbReference>
<keyword evidence="6" id="KW-1185">Reference proteome</keyword>
<keyword evidence="2 5" id="KW-0238">DNA-binding</keyword>
<dbReference type="InterPro" id="IPR019888">
    <property type="entry name" value="Tscrpt_reg_AsnC-like"/>
</dbReference>
<dbReference type="InterPro" id="IPR000485">
    <property type="entry name" value="AsnC-type_HTH_dom"/>
</dbReference>
<dbReference type="Pfam" id="PF01037">
    <property type="entry name" value="AsnC_trans_reg"/>
    <property type="match status" value="1"/>
</dbReference>
<dbReference type="EMBL" id="JACIDC010000001">
    <property type="protein sequence ID" value="MBB4038573.1"/>
    <property type="molecule type" value="Genomic_DNA"/>
</dbReference>
<dbReference type="InterPro" id="IPR011008">
    <property type="entry name" value="Dimeric_a/b-barrel"/>
</dbReference>
<dbReference type="GO" id="GO:0005829">
    <property type="term" value="C:cytosol"/>
    <property type="evidence" value="ECO:0007669"/>
    <property type="project" value="TreeGrafter"/>
</dbReference>
<gene>
    <name evidence="5" type="ORF">GGR34_000202</name>
</gene>
<dbReference type="PROSITE" id="PS50956">
    <property type="entry name" value="HTH_ASNC_2"/>
    <property type="match status" value="1"/>
</dbReference>
<dbReference type="Gene3D" id="1.10.10.10">
    <property type="entry name" value="Winged helix-like DNA-binding domain superfamily/Winged helix DNA-binding domain"/>
    <property type="match status" value="1"/>
</dbReference>
<evidence type="ECO:0000256" key="1">
    <source>
        <dbReference type="ARBA" id="ARBA00023015"/>
    </source>
</evidence>
<keyword evidence="1" id="KW-0805">Transcription regulation</keyword>
<protein>
    <submittedName>
        <fullName evidence="5">DNA-binding Lrp family transcriptional regulator</fullName>
    </submittedName>
</protein>
<dbReference type="GO" id="GO:0043200">
    <property type="term" value="P:response to amino acid"/>
    <property type="evidence" value="ECO:0007669"/>
    <property type="project" value="TreeGrafter"/>
</dbReference>
<reference evidence="5 6" key="1">
    <citation type="submission" date="2020-08" db="EMBL/GenBank/DDBJ databases">
        <title>Genomic Encyclopedia of Type Strains, Phase IV (KMG-IV): sequencing the most valuable type-strain genomes for metagenomic binning, comparative biology and taxonomic classification.</title>
        <authorList>
            <person name="Goeker M."/>
        </authorList>
    </citation>
    <scope>NUCLEOTIDE SEQUENCE [LARGE SCALE GENOMIC DNA]</scope>
    <source>
        <strain evidence="5 6">DSM 15743</strain>
    </source>
</reference>
<evidence type="ECO:0000313" key="5">
    <source>
        <dbReference type="EMBL" id="MBB4038573.1"/>
    </source>
</evidence>
<dbReference type="SMART" id="SM00344">
    <property type="entry name" value="HTH_ASNC"/>
    <property type="match status" value="1"/>
</dbReference>
<evidence type="ECO:0000256" key="3">
    <source>
        <dbReference type="ARBA" id="ARBA00023163"/>
    </source>
</evidence>
<dbReference type="PANTHER" id="PTHR30154:SF53">
    <property type="entry name" value="HTH-TYPE TRANSCRIPTIONAL REGULATOR LRPC"/>
    <property type="match status" value="1"/>
</dbReference>
<accession>A0A7W6IBS7</accession>
<dbReference type="Pfam" id="PF13404">
    <property type="entry name" value="HTH_AsnC-type"/>
    <property type="match status" value="1"/>
</dbReference>
<feature type="domain" description="HTH asnC-type" evidence="4">
    <location>
        <begin position="4"/>
        <end position="65"/>
    </location>
</feature>
<dbReference type="SUPFAM" id="SSF54909">
    <property type="entry name" value="Dimeric alpha+beta barrel"/>
    <property type="match status" value="1"/>
</dbReference>
<dbReference type="PANTHER" id="PTHR30154">
    <property type="entry name" value="LEUCINE-RESPONSIVE REGULATORY PROTEIN"/>
    <property type="match status" value="1"/>
</dbReference>
<keyword evidence="3" id="KW-0804">Transcription</keyword>
<dbReference type="InterPro" id="IPR036388">
    <property type="entry name" value="WH-like_DNA-bd_sf"/>
</dbReference>